<feature type="non-terminal residue" evidence="1">
    <location>
        <position position="221"/>
    </location>
</feature>
<evidence type="ECO:0000313" key="1">
    <source>
        <dbReference type="EMBL" id="KAF9916126.1"/>
    </source>
</evidence>
<accession>A0A9P6LRH5</accession>
<gene>
    <name evidence="1" type="ORF">BGZ65_000425</name>
</gene>
<name>A0A9P6LRH5_9FUNG</name>
<dbReference type="AlphaFoldDB" id="A0A9P6LRH5"/>
<organism evidence="1 2">
    <name type="scientific">Modicella reniformis</name>
    <dbReference type="NCBI Taxonomy" id="1440133"/>
    <lineage>
        <taxon>Eukaryota</taxon>
        <taxon>Fungi</taxon>
        <taxon>Fungi incertae sedis</taxon>
        <taxon>Mucoromycota</taxon>
        <taxon>Mortierellomycotina</taxon>
        <taxon>Mortierellomycetes</taxon>
        <taxon>Mortierellales</taxon>
        <taxon>Mortierellaceae</taxon>
        <taxon>Modicella</taxon>
    </lineage>
</organism>
<sequence>MHEALKIPPCKFEGNSAIFSVYVDKAELKLIVLASWCVMVWKLPTTFEEDAILLSALWTLPRIVHPNEMSANQIWNNERLKTCRREQIHITFADSSGRITSTPLCRALARVPFRFSAGVISLIHMFGDGNDTFRQAVLNYVGRYINRTVKCNNQPETILTFICKRVKHQNYAIFDPFLKALFNSVHVRWVPGPGLRHEMNPILLLLDVAKTIPRAINLAQT</sequence>
<dbReference type="OrthoDB" id="2352140at2759"/>
<reference evidence="1" key="1">
    <citation type="journal article" date="2020" name="Fungal Divers.">
        <title>Resolving the Mortierellaceae phylogeny through synthesis of multi-gene phylogenetics and phylogenomics.</title>
        <authorList>
            <person name="Vandepol N."/>
            <person name="Liber J."/>
            <person name="Desiro A."/>
            <person name="Na H."/>
            <person name="Kennedy M."/>
            <person name="Barry K."/>
            <person name="Grigoriev I.V."/>
            <person name="Miller A.N."/>
            <person name="O'Donnell K."/>
            <person name="Stajich J.E."/>
            <person name="Bonito G."/>
        </authorList>
    </citation>
    <scope>NUCLEOTIDE SEQUENCE</scope>
    <source>
        <strain evidence="1">MES-2147</strain>
    </source>
</reference>
<protein>
    <submittedName>
        <fullName evidence="1">Uncharacterized protein</fullName>
    </submittedName>
</protein>
<dbReference type="Proteomes" id="UP000749646">
    <property type="component" value="Unassembled WGS sequence"/>
</dbReference>
<dbReference type="EMBL" id="JAAAHW010012028">
    <property type="protein sequence ID" value="KAF9916126.1"/>
    <property type="molecule type" value="Genomic_DNA"/>
</dbReference>
<evidence type="ECO:0000313" key="2">
    <source>
        <dbReference type="Proteomes" id="UP000749646"/>
    </source>
</evidence>
<comment type="caution">
    <text evidence="1">The sequence shown here is derived from an EMBL/GenBank/DDBJ whole genome shotgun (WGS) entry which is preliminary data.</text>
</comment>
<proteinExistence type="predicted"/>
<keyword evidence="2" id="KW-1185">Reference proteome</keyword>